<dbReference type="SUPFAM" id="SSF52833">
    <property type="entry name" value="Thioredoxin-like"/>
    <property type="match status" value="1"/>
</dbReference>
<proteinExistence type="inferred from homology"/>
<dbReference type="PROSITE" id="PS51353">
    <property type="entry name" value="ARSC"/>
    <property type="match status" value="1"/>
</dbReference>
<protein>
    <submittedName>
        <fullName evidence="2">Arsenate reductase family protein</fullName>
    </submittedName>
</protein>
<dbReference type="EMBL" id="CP165644">
    <property type="protein sequence ID" value="XDU67492.1"/>
    <property type="molecule type" value="Genomic_DNA"/>
</dbReference>
<dbReference type="Pfam" id="PF03960">
    <property type="entry name" value="ArsC"/>
    <property type="match status" value="1"/>
</dbReference>
<dbReference type="InterPro" id="IPR036249">
    <property type="entry name" value="Thioredoxin-like_sf"/>
</dbReference>
<dbReference type="InterPro" id="IPR006660">
    <property type="entry name" value="Arsenate_reductase-like"/>
</dbReference>
<dbReference type="RefSeq" id="WP_369711676.1">
    <property type="nucleotide sequence ID" value="NZ_CP165644.1"/>
</dbReference>
<dbReference type="Gene3D" id="3.40.30.10">
    <property type="entry name" value="Glutaredoxin"/>
    <property type="match status" value="1"/>
</dbReference>
<accession>A0AB39VIC3</accession>
<dbReference type="AlphaFoldDB" id="A0AB39VIC3"/>
<evidence type="ECO:0000313" key="2">
    <source>
        <dbReference type="EMBL" id="XDU67492.1"/>
    </source>
</evidence>
<evidence type="ECO:0000256" key="1">
    <source>
        <dbReference type="PROSITE-ProRule" id="PRU01282"/>
    </source>
</evidence>
<dbReference type="InterPro" id="IPR006504">
    <property type="entry name" value="Tscrpt_reg_Spx/MgsR"/>
</dbReference>
<sequence>MIKVYHYPKCTTCKRALKWLKENNVECEKKDIKEQPPVFEEMKEIYKKSGLPLKKFFNTSGLVYKELKLKDKLADMSEDEQLKLLCSNGMLIKRPLVVGSDFVLVGFKENEWEKVFKN</sequence>
<reference evidence="2" key="1">
    <citation type="submission" date="2024-07" db="EMBL/GenBank/DDBJ databases">
        <authorList>
            <person name="Li X.-J."/>
            <person name="Wang X."/>
        </authorList>
    </citation>
    <scope>NUCLEOTIDE SEQUENCE</scope>
    <source>
        <strain evidence="2">HSP-334</strain>
    </source>
</reference>
<organism evidence="2">
    <name type="scientific">Leptotrichia rugosa</name>
    <dbReference type="NCBI Taxonomy" id="3239302"/>
    <lineage>
        <taxon>Bacteria</taxon>
        <taxon>Fusobacteriati</taxon>
        <taxon>Fusobacteriota</taxon>
        <taxon>Fusobacteriia</taxon>
        <taxon>Fusobacteriales</taxon>
        <taxon>Leptotrichiaceae</taxon>
        <taxon>Leptotrichia</taxon>
    </lineage>
</organism>
<dbReference type="CDD" id="cd03036">
    <property type="entry name" value="ArsC_like"/>
    <property type="match status" value="1"/>
</dbReference>
<dbReference type="KEGG" id="lrug:AB8B22_03500"/>
<name>A0AB39VIC3_9FUSO</name>
<comment type="similarity">
    <text evidence="1">Belongs to the ArsC family.</text>
</comment>
<dbReference type="PANTHER" id="PTHR30041">
    <property type="entry name" value="ARSENATE REDUCTASE"/>
    <property type="match status" value="1"/>
</dbReference>
<dbReference type="PANTHER" id="PTHR30041:SF8">
    <property type="entry name" value="PROTEIN YFFB"/>
    <property type="match status" value="1"/>
</dbReference>
<gene>
    <name evidence="2" type="ORF">AB8B22_03500</name>
</gene>
<dbReference type="NCBIfam" id="TIGR01617">
    <property type="entry name" value="arsC_related"/>
    <property type="match status" value="1"/>
</dbReference>